<dbReference type="CDD" id="cd10747">
    <property type="entry name" value="DnaJ_C"/>
    <property type="match status" value="1"/>
</dbReference>
<dbReference type="Pfam" id="PF00226">
    <property type="entry name" value="DnaJ"/>
    <property type="match status" value="1"/>
</dbReference>
<evidence type="ECO:0000313" key="3">
    <source>
        <dbReference type="EMBL" id="RAZ42988.1"/>
    </source>
</evidence>
<dbReference type="InterPro" id="IPR002939">
    <property type="entry name" value="DnaJ_C"/>
</dbReference>
<gene>
    <name evidence="3" type="ORF">DP176_03960</name>
</gene>
<protein>
    <submittedName>
        <fullName evidence="3">J domain-containing protein</fullName>
    </submittedName>
</protein>
<dbReference type="PROSITE" id="PS00636">
    <property type="entry name" value="DNAJ_1"/>
    <property type="match status" value="1"/>
</dbReference>
<dbReference type="PRINTS" id="PR00625">
    <property type="entry name" value="JDOMAIN"/>
</dbReference>
<reference evidence="3 4" key="1">
    <citation type="submission" date="2018-06" db="EMBL/GenBank/DDBJ databases">
        <title>Genome of strain Polynucleobacter sp. FUKU-NW-11.</title>
        <authorList>
            <person name="Hahn M.W."/>
        </authorList>
    </citation>
    <scope>NUCLEOTIDE SEQUENCE [LARGE SCALE GENOMIC DNA]</scope>
    <source>
        <strain evidence="4">FUKU-NW11</strain>
    </source>
</reference>
<feature type="domain" description="J" evidence="2">
    <location>
        <begin position="5"/>
        <end position="69"/>
    </location>
</feature>
<comment type="caution">
    <text evidence="3">The sequence shown here is derived from an EMBL/GenBank/DDBJ whole genome shotgun (WGS) entry which is preliminary data.</text>
</comment>
<name>A0ABX9FAT4_9BURK</name>
<keyword evidence="1" id="KW-0143">Chaperone</keyword>
<dbReference type="InterPro" id="IPR018253">
    <property type="entry name" value="DnaJ_domain_CS"/>
</dbReference>
<dbReference type="InterPro" id="IPR036869">
    <property type="entry name" value="J_dom_sf"/>
</dbReference>
<dbReference type="SMART" id="SM00271">
    <property type="entry name" value="DnaJ"/>
    <property type="match status" value="1"/>
</dbReference>
<accession>A0ABX9FAT4</accession>
<sequence length="325" mass="35886">MKFRDYYETLGVARGATEAEIKTAYRKLARKYHPDVNKEKDAEDRFKEIGEAYSVLKDTEKRAAYDQMGSNWKQGQDFSPPPNWNTGFEFADDPNASFGGYGGSYDGDQSEFFESLFGRGRHRQGGRSSNARQGMHFKGQDHHAKILIDLADAYNGAKRTISLHMPTQDPEGHVMTQERKLDVNIPKGIKAGQNLRLSGQGGPGMGDGGAGDLYLEIDFHPSPLYKVDGKDVYLDLPMAPWEAALGTSVNIPTPAGSTLELTIPPNTKSGRKMRLKGKGIPSKEPGDFYVVPNIVLPEAQSAAQKAAYQELEKAFDFKPRSHLKG</sequence>
<keyword evidence="4" id="KW-1185">Reference proteome</keyword>
<evidence type="ECO:0000256" key="1">
    <source>
        <dbReference type="ARBA" id="ARBA00023186"/>
    </source>
</evidence>
<dbReference type="PANTHER" id="PTHR43096:SF52">
    <property type="entry name" value="DNAJ HOMOLOG 1, MITOCHONDRIAL-RELATED"/>
    <property type="match status" value="1"/>
</dbReference>
<evidence type="ECO:0000259" key="2">
    <source>
        <dbReference type="PROSITE" id="PS50076"/>
    </source>
</evidence>
<evidence type="ECO:0000313" key="4">
    <source>
        <dbReference type="Proteomes" id="UP000251072"/>
    </source>
</evidence>
<dbReference type="CDD" id="cd06257">
    <property type="entry name" value="DnaJ"/>
    <property type="match status" value="1"/>
</dbReference>
<proteinExistence type="predicted"/>
<dbReference type="Proteomes" id="UP000251072">
    <property type="component" value="Unassembled WGS sequence"/>
</dbReference>
<dbReference type="PANTHER" id="PTHR43096">
    <property type="entry name" value="DNAJ HOMOLOG 1, MITOCHONDRIAL-RELATED"/>
    <property type="match status" value="1"/>
</dbReference>
<dbReference type="EMBL" id="QMCH01000002">
    <property type="protein sequence ID" value="RAZ42988.1"/>
    <property type="molecule type" value="Genomic_DNA"/>
</dbReference>
<dbReference type="Gene3D" id="1.10.287.110">
    <property type="entry name" value="DnaJ domain"/>
    <property type="match status" value="1"/>
</dbReference>
<dbReference type="InterPro" id="IPR001623">
    <property type="entry name" value="DnaJ_domain"/>
</dbReference>
<dbReference type="InterPro" id="IPR008971">
    <property type="entry name" value="HSP40/DnaJ_pept-bd"/>
</dbReference>
<dbReference type="PROSITE" id="PS50076">
    <property type="entry name" value="DNAJ_2"/>
    <property type="match status" value="1"/>
</dbReference>
<dbReference type="Gene3D" id="2.60.260.20">
    <property type="entry name" value="Urease metallochaperone UreE, N-terminal domain"/>
    <property type="match status" value="2"/>
</dbReference>
<organism evidence="3 4">
    <name type="scientific">Polynucleobacter paneuropaeus</name>
    <dbReference type="NCBI Taxonomy" id="2527775"/>
    <lineage>
        <taxon>Bacteria</taxon>
        <taxon>Pseudomonadati</taxon>
        <taxon>Pseudomonadota</taxon>
        <taxon>Betaproteobacteria</taxon>
        <taxon>Burkholderiales</taxon>
        <taxon>Burkholderiaceae</taxon>
        <taxon>Polynucleobacter</taxon>
    </lineage>
</organism>
<dbReference type="RefSeq" id="WP_112237527.1">
    <property type="nucleotide sequence ID" value="NZ_QMCH01000002.1"/>
</dbReference>
<dbReference type="SUPFAM" id="SSF49493">
    <property type="entry name" value="HSP40/DnaJ peptide-binding domain"/>
    <property type="match status" value="2"/>
</dbReference>
<dbReference type="SUPFAM" id="SSF46565">
    <property type="entry name" value="Chaperone J-domain"/>
    <property type="match status" value="1"/>
</dbReference>
<dbReference type="Pfam" id="PF01556">
    <property type="entry name" value="DnaJ_C"/>
    <property type="match status" value="1"/>
</dbReference>